<dbReference type="Pfam" id="PF00149">
    <property type="entry name" value="Metallophos"/>
    <property type="match status" value="1"/>
</dbReference>
<dbReference type="PANTHER" id="PTHR11668">
    <property type="entry name" value="SERINE/THREONINE PROTEIN PHOSPHATASE"/>
    <property type="match status" value="1"/>
</dbReference>
<reference evidence="3 4" key="1">
    <citation type="submission" date="2020-04" db="EMBL/GenBank/DDBJ databases">
        <authorList>
            <person name="Laetsch R D."/>
            <person name="Stevens L."/>
            <person name="Kumar S."/>
            <person name="Blaxter L. M."/>
        </authorList>
    </citation>
    <scope>NUCLEOTIDE SEQUENCE [LARGE SCALE GENOMIC DNA]</scope>
</reference>
<dbReference type="EMBL" id="CADEPM010000001">
    <property type="protein sequence ID" value="CAB3397243.1"/>
    <property type="molecule type" value="Genomic_DNA"/>
</dbReference>
<gene>
    <name evidence="3" type="ORF">CBOVIS_LOCUS685</name>
</gene>
<name>A0A8S1E659_9PELO</name>
<dbReference type="EC" id="3.1.3.16" evidence="1"/>
<dbReference type="OrthoDB" id="5831000at2759"/>
<dbReference type="GO" id="GO:0005737">
    <property type="term" value="C:cytoplasm"/>
    <property type="evidence" value="ECO:0007669"/>
    <property type="project" value="TreeGrafter"/>
</dbReference>
<sequence>MFSFLKVLAMTIELENETNLGEDSNEGDDSMEKVVFLNNFIAKLMNAPMKMKGNRQTPHVDVSITTEEILNVCSSAVSSFSSQPSLLRILDGALPIHIIGDIHGQFHDLRLIFARCGHPSTTSYLFLGDYVDRGMQGLETATLLMAFQSLYPEKVFMVRGNHEDYNTTLTYGFYDECLMKYGKKGELVWLNLINVFNHIPFAATVVNKILCLHGGISPHMKTIDDIDTISRPTFIPAFGLACDLVWSDPEISPNCGYALSARGISFSFDDTTIEHFCLRNNIDVIIRAHQITSEMYHGGHKFHCNGRMITIFSAPNYLGMENDSCVVRIDEQKSLKFIVFRPEKNIKKIK</sequence>
<comment type="caution">
    <text evidence="3">The sequence shown here is derived from an EMBL/GenBank/DDBJ whole genome shotgun (WGS) entry which is preliminary data.</text>
</comment>
<dbReference type="AlphaFoldDB" id="A0A8S1E659"/>
<dbReference type="InterPro" id="IPR004843">
    <property type="entry name" value="Calcineurin-like_PHP"/>
</dbReference>
<feature type="domain" description="Serine/threonine specific protein phosphatases" evidence="2">
    <location>
        <begin position="158"/>
        <end position="163"/>
    </location>
</feature>
<accession>A0A8S1E659</accession>
<dbReference type="InterPro" id="IPR050341">
    <property type="entry name" value="PP1_catalytic_subunit"/>
</dbReference>
<organism evidence="3 4">
    <name type="scientific">Caenorhabditis bovis</name>
    <dbReference type="NCBI Taxonomy" id="2654633"/>
    <lineage>
        <taxon>Eukaryota</taxon>
        <taxon>Metazoa</taxon>
        <taxon>Ecdysozoa</taxon>
        <taxon>Nematoda</taxon>
        <taxon>Chromadorea</taxon>
        <taxon>Rhabditida</taxon>
        <taxon>Rhabditina</taxon>
        <taxon>Rhabditomorpha</taxon>
        <taxon>Rhabditoidea</taxon>
        <taxon>Rhabditidae</taxon>
        <taxon>Peloderinae</taxon>
        <taxon>Caenorhabditis</taxon>
    </lineage>
</organism>
<dbReference type="InterPro" id="IPR006186">
    <property type="entry name" value="Ser/Thr-sp_prot-phosphatase"/>
</dbReference>
<comment type="similarity">
    <text evidence="1">Belongs to the PPP phosphatase family.</text>
</comment>
<keyword evidence="1" id="KW-0378">Hydrolase</keyword>
<dbReference type="GO" id="GO:0004722">
    <property type="term" value="F:protein serine/threonine phosphatase activity"/>
    <property type="evidence" value="ECO:0007669"/>
    <property type="project" value="UniProtKB-EC"/>
</dbReference>
<proteinExistence type="inferred from homology"/>
<dbReference type="PROSITE" id="PS00125">
    <property type="entry name" value="SER_THR_PHOSPHATASE"/>
    <property type="match status" value="1"/>
</dbReference>
<dbReference type="SMART" id="SM00156">
    <property type="entry name" value="PP2Ac"/>
    <property type="match status" value="1"/>
</dbReference>
<dbReference type="PRINTS" id="PR00114">
    <property type="entry name" value="STPHPHTASE"/>
</dbReference>
<dbReference type="Gene3D" id="3.60.21.10">
    <property type="match status" value="1"/>
</dbReference>
<dbReference type="SUPFAM" id="SSF56300">
    <property type="entry name" value="Metallo-dependent phosphatases"/>
    <property type="match status" value="1"/>
</dbReference>
<keyword evidence="4" id="KW-1185">Reference proteome</keyword>
<evidence type="ECO:0000313" key="4">
    <source>
        <dbReference type="Proteomes" id="UP000494206"/>
    </source>
</evidence>
<evidence type="ECO:0000256" key="1">
    <source>
        <dbReference type="RuleBase" id="RU004273"/>
    </source>
</evidence>
<evidence type="ECO:0000259" key="2">
    <source>
        <dbReference type="PROSITE" id="PS00125"/>
    </source>
</evidence>
<comment type="catalytic activity">
    <reaction evidence="1">
        <text>O-phospho-L-threonyl-[protein] + H2O = L-threonyl-[protein] + phosphate</text>
        <dbReference type="Rhea" id="RHEA:47004"/>
        <dbReference type="Rhea" id="RHEA-COMP:11060"/>
        <dbReference type="Rhea" id="RHEA-COMP:11605"/>
        <dbReference type="ChEBI" id="CHEBI:15377"/>
        <dbReference type="ChEBI" id="CHEBI:30013"/>
        <dbReference type="ChEBI" id="CHEBI:43474"/>
        <dbReference type="ChEBI" id="CHEBI:61977"/>
        <dbReference type="EC" id="3.1.3.16"/>
    </reaction>
</comment>
<dbReference type="PANTHER" id="PTHR11668:SF516">
    <property type="entry name" value="SERINE_THREONINE SPECIFIC PROTEIN PHOSPHATASES DOMAIN-CONTAINING PROTEIN"/>
    <property type="match status" value="1"/>
</dbReference>
<dbReference type="GO" id="GO:0005634">
    <property type="term" value="C:nucleus"/>
    <property type="evidence" value="ECO:0007669"/>
    <property type="project" value="TreeGrafter"/>
</dbReference>
<protein>
    <recommendedName>
        <fullName evidence="1">Serine/threonine-protein phosphatase</fullName>
        <ecNumber evidence="1">3.1.3.16</ecNumber>
    </recommendedName>
</protein>
<evidence type="ECO:0000313" key="3">
    <source>
        <dbReference type="EMBL" id="CAB3397243.1"/>
    </source>
</evidence>
<dbReference type="InterPro" id="IPR029052">
    <property type="entry name" value="Metallo-depent_PP-like"/>
</dbReference>
<dbReference type="Proteomes" id="UP000494206">
    <property type="component" value="Unassembled WGS sequence"/>
</dbReference>